<protein>
    <recommendedName>
        <fullName evidence="4">Protein kinase domain-containing protein</fullName>
    </recommendedName>
</protein>
<dbReference type="Proteomes" id="UP001259832">
    <property type="component" value="Unassembled WGS sequence"/>
</dbReference>
<comment type="caution">
    <text evidence="2">The sequence shown here is derived from an EMBL/GenBank/DDBJ whole genome shotgun (WGS) entry which is preliminary data.</text>
</comment>
<feature type="chain" id="PRO_5042106685" description="Protein kinase domain-containing protein" evidence="1">
    <location>
        <begin position="18"/>
        <end position="76"/>
    </location>
</feature>
<proteinExistence type="predicted"/>
<dbReference type="Gene3D" id="1.10.510.10">
    <property type="entry name" value="Transferase(Phosphotransferase) domain 1"/>
    <property type="match status" value="1"/>
</dbReference>
<dbReference type="InterPro" id="IPR011009">
    <property type="entry name" value="Kinase-like_dom_sf"/>
</dbReference>
<reference evidence="2" key="1">
    <citation type="submission" date="2023-08" db="EMBL/GenBank/DDBJ databases">
        <title>Reference Genome Resource for the Citrus Pathogen Phytophthora citrophthora.</title>
        <authorList>
            <person name="Moller H."/>
            <person name="Coetzee B."/>
            <person name="Rose L.J."/>
            <person name="Van Niekerk J.M."/>
        </authorList>
    </citation>
    <scope>NUCLEOTIDE SEQUENCE</scope>
    <source>
        <strain evidence="2">STE-U-9442</strain>
    </source>
</reference>
<dbReference type="SUPFAM" id="SSF56112">
    <property type="entry name" value="Protein kinase-like (PK-like)"/>
    <property type="match status" value="1"/>
</dbReference>
<sequence>MWFIVLTGSPLLSLVSPSEKAFGAVERHGVGAVIEVRGHASRISRETIVVLEKMLQIDPSRRIPLDQVLAQPLFTQ</sequence>
<accession>A0AAD9G1L2</accession>
<name>A0AAD9G1L2_9STRA</name>
<dbReference type="AlphaFoldDB" id="A0AAD9G1L2"/>
<keyword evidence="3" id="KW-1185">Reference proteome</keyword>
<keyword evidence="1" id="KW-0732">Signal</keyword>
<evidence type="ECO:0000313" key="2">
    <source>
        <dbReference type="EMBL" id="KAK1930289.1"/>
    </source>
</evidence>
<evidence type="ECO:0000256" key="1">
    <source>
        <dbReference type="SAM" id="SignalP"/>
    </source>
</evidence>
<gene>
    <name evidence="2" type="ORF">P3T76_014249</name>
</gene>
<evidence type="ECO:0000313" key="3">
    <source>
        <dbReference type="Proteomes" id="UP001259832"/>
    </source>
</evidence>
<evidence type="ECO:0008006" key="4">
    <source>
        <dbReference type="Google" id="ProtNLM"/>
    </source>
</evidence>
<organism evidence="2 3">
    <name type="scientific">Phytophthora citrophthora</name>
    <dbReference type="NCBI Taxonomy" id="4793"/>
    <lineage>
        <taxon>Eukaryota</taxon>
        <taxon>Sar</taxon>
        <taxon>Stramenopiles</taxon>
        <taxon>Oomycota</taxon>
        <taxon>Peronosporomycetes</taxon>
        <taxon>Peronosporales</taxon>
        <taxon>Peronosporaceae</taxon>
        <taxon>Phytophthora</taxon>
    </lineage>
</organism>
<dbReference type="EMBL" id="JASMQC010000040">
    <property type="protein sequence ID" value="KAK1930289.1"/>
    <property type="molecule type" value="Genomic_DNA"/>
</dbReference>
<feature type="signal peptide" evidence="1">
    <location>
        <begin position="1"/>
        <end position="17"/>
    </location>
</feature>